<accession>A0A251TET4</accession>
<sequence length="1185" mass="129309">MAANARFESASASSSEPSFSGPYSNGKRGNAGPNLDRSGSFREGAETRMFGSGFAVTRSGSSASTAAGSLPPLSQCLSLEPIQMGERKSDRSVELKRVMGIIAGSTSEDSSSGAAVSSHSKPSSPLAVAAEDLKRLRSSVVDTCNTARGRASKLDERLHKLDKYCDGVNTKKTQRSEMLTNDQAGSLNSKIGTQTYRNPAELVNQRVEDRPKNVLLNKRVRTSVAETRSELRSNGLRKQPVVMAKDRDSVKDNVEESDILEEKVQRLPVGGEGWDKKMKRKRSVGAGCSRPIDNNGDPKRAIQNKADSEPVSQPNDTHPYRLGASNGTGNAHKPDNKSEGSSLSNGSRVRLSPRNELEGPIGGSNKERILTKGNNKLNTRDDNYIPSGNLVTKGKATRGNRNGAMVSASSTPSTPRLSGTPESWENVTVTGGSKNPSNAGAVNRKRAMPTGPSSPNMAQWVGQRPQKMSRTRRSNLVSPVSNQEEKPLSSDSCSHSDVSARIASDATNGPVVSKPLKPKLEPVQSPYRLSESEESVVGQTQTVGPSLAIGMKAKSVTVINEESGDGVKRQGRSGRGPLIARASGDKLDNTPIVKPIRTNKPGSEKNGSKSGRPLKKLSDRKGFSRLGHLQNGGSDCTGKSDDDREELLAAANYARNASYLACSSAFWKKIEPIFAPVSSKDKTYLSTQLKEPDIQENFPQFHGRANNVAMNVTHEISVYDTNGSGERNMHVKHQGSESFSGRLDSDKTPKEFIPLFQRVLSALIIDESVNEFEEEENTENIPVQDTFNDSAYDNTFHHDDFGEPRKKARREVEQDTVFQSVHSVKLSFSSNGCTTANTFRSPIVNDSPCDDVAMVGISNNLVNRPQVIHMEGFGIPSFDNHNEQMRLDDKLLLELHSIGLYPELVPKLDDKEDEAIKQEINQLKTRLRQQNYKKKAYLEKICRSFGSSSVGRDLEQLAMDRLVELAYRKLLATRGPSRGAIAKIPKHVALAFGRRTLSRCRKFLKSGVSCFNMAPLRDILFAPPDIELEPPTKYIGFQNPHPDSRISSDEAFAINGPISNRGKKKELLLDDVSTGFGGATGKRAYQGERKMKATGGQIPNQSTRSLHPVQPSLIRESRLERSSVTQESNGGTQDIDPLLDPIDELGVGGPQDLSSLLNFDDEELQDHFSAGLEIPMDDLTELNMF</sequence>
<dbReference type="Proteomes" id="UP000215914">
    <property type="component" value="Chromosome 11"/>
</dbReference>
<evidence type="ECO:0000313" key="3">
    <source>
        <dbReference type="Proteomes" id="UP000215914"/>
    </source>
</evidence>
<keyword evidence="3" id="KW-1185">Reference proteome</keyword>
<evidence type="ECO:0000256" key="1">
    <source>
        <dbReference type="SAM" id="MobiDB-lite"/>
    </source>
</evidence>
<dbReference type="FunCoup" id="A0A251TET4">
    <property type="interactions" value="3044"/>
</dbReference>
<evidence type="ECO:0000313" key="2">
    <source>
        <dbReference type="EMBL" id="OTG08471.1"/>
    </source>
</evidence>
<reference evidence="3" key="1">
    <citation type="journal article" date="2017" name="Nature">
        <title>The sunflower genome provides insights into oil metabolism, flowering and Asterid evolution.</title>
        <authorList>
            <person name="Badouin H."/>
            <person name="Gouzy J."/>
            <person name="Grassa C.J."/>
            <person name="Murat F."/>
            <person name="Staton S.E."/>
            <person name="Cottret L."/>
            <person name="Lelandais-Briere C."/>
            <person name="Owens G.L."/>
            <person name="Carrere S."/>
            <person name="Mayjonade B."/>
            <person name="Legrand L."/>
            <person name="Gill N."/>
            <person name="Kane N.C."/>
            <person name="Bowers J.E."/>
            <person name="Hubner S."/>
            <person name="Bellec A."/>
            <person name="Berard A."/>
            <person name="Berges H."/>
            <person name="Blanchet N."/>
            <person name="Boniface M.C."/>
            <person name="Brunel D."/>
            <person name="Catrice O."/>
            <person name="Chaidir N."/>
            <person name="Claudel C."/>
            <person name="Donnadieu C."/>
            <person name="Faraut T."/>
            <person name="Fievet G."/>
            <person name="Helmstetter N."/>
            <person name="King M."/>
            <person name="Knapp S.J."/>
            <person name="Lai Z."/>
            <person name="Le Paslier M.C."/>
            <person name="Lippi Y."/>
            <person name="Lorenzon L."/>
            <person name="Mandel J.R."/>
            <person name="Marage G."/>
            <person name="Marchand G."/>
            <person name="Marquand E."/>
            <person name="Bret-Mestries E."/>
            <person name="Morien E."/>
            <person name="Nambeesan S."/>
            <person name="Nguyen T."/>
            <person name="Pegot-Espagnet P."/>
            <person name="Pouilly N."/>
            <person name="Raftis F."/>
            <person name="Sallet E."/>
            <person name="Schiex T."/>
            <person name="Thomas J."/>
            <person name="Vandecasteele C."/>
            <person name="Vares D."/>
            <person name="Vear F."/>
            <person name="Vautrin S."/>
            <person name="Crespi M."/>
            <person name="Mangin B."/>
            <person name="Burke J.M."/>
            <person name="Salse J."/>
            <person name="Munos S."/>
            <person name="Vincourt P."/>
            <person name="Rieseberg L.H."/>
            <person name="Langlade N.B."/>
        </authorList>
    </citation>
    <scope>NUCLEOTIDE SEQUENCE [LARGE SCALE GENOMIC DNA]</scope>
    <source>
        <strain evidence="3">cv. SF193</strain>
    </source>
</reference>
<protein>
    <submittedName>
        <fullName evidence="2">Uncharacterized protein</fullName>
    </submittedName>
</protein>
<feature type="compositionally biased region" description="Polar residues" evidence="1">
    <location>
        <begin position="407"/>
        <end position="440"/>
    </location>
</feature>
<feature type="region of interest" description="Disordered" evidence="1">
    <location>
        <begin position="104"/>
        <end position="126"/>
    </location>
</feature>
<dbReference type="PANTHER" id="PTHR31115">
    <property type="entry name" value="OS05G0107300 PROTEIN"/>
    <property type="match status" value="1"/>
</dbReference>
<gene>
    <name evidence="2" type="ORF">HannXRQ_Chr11g0342131</name>
</gene>
<name>A0A251TET4_HELAN</name>
<dbReference type="OrthoDB" id="1915143at2759"/>
<dbReference type="OMA" id="SINVEPR"/>
<feature type="compositionally biased region" description="Low complexity" evidence="1">
    <location>
        <begin position="1"/>
        <end position="25"/>
    </location>
</feature>
<dbReference type="STRING" id="4232.A0A251TET4"/>
<feature type="region of interest" description="Disordered" evidence="1">
    <location>
        <begin position="1"/>
        <end position="46"/>
    </location>
</feature>
<dbReference type="PANTHER" id="PTHR31115:SF2">
    <property type="entry name" value="OS05G0107300 PROTEIN"/>
    <property type="match status" value="1"/>
</dbReference>
<feature type="region of interest" description="Disordered" evidence="1">
    <location>
        <begin position="1087"/>
        <end position="1147"/>
    </location>
</feature>
<feature type="region of interest" description="Disordered" evidence="1">
    <location>
        <begin position="562"/>
        <end position="640"/>
    </location>
</feature>
<organism evidence="2 3">
    <name type="scientific">Helianthus annuus</name>
    <name type="common">Common sunflower</name>
    <dbReference type="NCBI Taxonomy" id="4232"/>
    <lineage>
        <taxon>Eukaryota</taxon>
        <taxon>Viridiplantae</taxon>
        <taxon>Streptophyta</taxon>
        <taxon>Embryophyta</taxon>
        <taxon>Tracheophyta</taxon>
        <taxon>Spermatophyta</taxon>
        <taxon>Magnoliopsida</taxon>
        <taxon>eudicotyledons</taxon>
        <taxon>Gunneridae</taxon>
        <taxon>Pentapetalae</taxon>
        <taxon>asterids</taxon>
        <taxon>campanulids</taxon>
        <taxon>Asterales</taxon>
        <taxon>Asteraceae</taxon>
        <taxon>Asteroideae</taxon>
        <taxon>Heliantheae alliance</taxon>
        <taxon>Heliantheae</taxon>
        <taxon>Helianthus</taxon>
    </lineage>
</organism>
<proteinExistence type="predicted"/>
<dbReference type="AlphaFoldDB" id="A0A251TET4"/>
<dbReference type="EMBL" id="CM007900">
    <property type="protein sequence ID" value="OTG08471.1"/>
    <property type="molecule type" value="Genomic_DNA"/>
</dbReference>
<feature type="compositionally biased region" description="Low complexity" evidence="1">
    <location>
        <begin position="105"/>
        <end position="124"/>
    </location>
</feature>
<feature type="region of interest" description="Disordered" evidence="1">
    <location>
        <begin position="271"/>
        <end position="495"/>
    </location>
</feature>
<dbReference type="InParanoid" id="A0A251TET4"/>